<feature type="compositionally biased region" description="Basic and acidic residues" evidence="1">
    <location>
        <begin position="546"/>
        <end position="563"/>
    </location>
</feature>
<dbReference type="InParanoid" id="A0A545ASG1"/>
<reference evidence="3 4" key="1">
    <citation type="submission" date="2019-07" db="EMBL/GenBank/DDBJ databases">
        <title>Cryptosporangium phraense sp. nov., isolated from plant litter.</title>
        <authorList>
            <person name="Suriyachadkun C."/>
        </authorList>
    </citation>
    <scope>NUCLEOTIDE SEQUENCE [LARGE SCALE GENOMIC DNA]</scope>
    <source>
        <strain evidence="3 4">A-T 5661</strain>
    </source>
</reference>
<evidence type="ECO:0000313" key="3">
    <source>
        <dbReference type="EMBL" id="TQS43605.1"/>
    </source>
</evidence>
<dbReference type="RefSeq" id="WP_142705906.1">
    <property type="nucleotide sequence ID" value="NZ_VIRS01000012.1"/>
</dbReference>
<sequence length="572" mass="61372">MVELDALRDARLSDVESTGGAWRRLAGRFAASGEDAVSDLVGPVHASNWDGDAAGAAFRHIDGLDDGFGLLAEQARAVGVLVDAVATRFRGLQRQLSDIEREAHAAGARVRVDGSVEPPYLTASESVDDLTAARRNNETARVFADRIADVLAEATRLDEQYAAALTRYLHPPSGVMSPSEVLDAAQDAKDNAPLLGADKSRIPTGKSAWTVDEWWKGLTADQQQAYLTAYPDEIGALNGIPAVARDQANRKRLTHYLAAMEINAERLYGRPGGRVFDESYEPARKLYAKLESSEYGPESHRLYLLGFNPDFGQVHQGRAIVAVGDPDTAKNVATMVPGLNTELEDASTLSLHRAENLVDAADARTFGPDGDTSVIAWLDYDAPEGYPDDPNLSVATTGRAEQGAARLDAFVNGLHATHQGQGHYTAIGHSYGSTTVGYAAAQNDGLAVDDVIVAGSPGTTVGSASDLHIDRHHVWAGQAADDPIKYASGLTLGKDPTDLDFGANQFHVDTHGHGDYWEADTRSVTAQAAIVVGDYDYFRDDPGTLDHTSDQGVDARHHTDRYHQRGPYGAPR</sequence>
<feature type="region of interest" description="Disordered" evidence="1">
    <location>
        <begin position="546"/>
        <end position="572"/>
    </location>
</feature>
<evidence type="ECO:0000259" key="2">
    <source>
        <dbReference type="Pfam" id="PF06259"/>
    </source>
</evidence>
<dbReference type="InterPro" id="IPR029058">
    <property type="entry name" value="AB_hydrolase_fold"/>
</dbReference>
<dbReference type="EMBL" id="VIRS01000012">
    <property type="protein sequence ID" value="TQS43605.1"/>
    <property type="molecule type" value="Genomic_DNA"/>
</dbReference>
<dbReference type="Gene3D" id="3.40.50.1820">
    <property type="entry name" value="alpha/beta hydrolase"/>
    <property type="match status" value="1"/>
</dbReference>
<dbReference type="InterPro" id="IPR010427">
    <property type="entry name" value="DUF1023"/>
</dbReference>
<dbReference type="AlphaFoldDB" id="A0A545ASG1"/>
<gene>
    <name evidence="3" type="ORF">FL583_18390</name>
</gene>
<dbReference type="OrthoDB" id="5969911at2"/>
<keyword evidence="4" id="KW-1185">Reference proteome</keyword>
<comment type="caution">
    <text evidence="3">The sequence shown here is derived from an EMBL/GenBank/DDBJ whole genome shotgun (WGS) entry which is preliminary data.</text>
</comment>
<evidence type="ECO:0000313" key="4">
    <source>
        <dbReference type="Proteomes" id="UP000317982"/>
    </source>
</evidence>
<feature type="domain" description="DUF1023" evidence="2">
    <location>
        <begin position="316"/>
        <end position="488"/>
    </location>
</feature>
<dbReference type="Pfam" id="PF06259">
    <property type="entry name" value="Abhydrolase_8"/>
    <property type="match status" value="1"/>
</dbReference>
<accession>A0A545ASG1</accession>
<proteinExistence type="predicted"/>
<name>A0A545ASG1_9ACTN</name>
<protein>
    <recommendedName>
        <fullName evidence="2">DUF1023 domain-containing protein</fullName>
    </recommendedName>
</protein>
<evidence type="ECO:0000256" key="1">
    <source>
        <dbReference type="SAM" id="MobiDB-lite"/>
    </source>
</evidence>
<dbReference type="Proteomes" id="UP000317982">
    <property type="component" value="Unassembled WGS sequence"/>
</dbReference>
<dbReference type="SUPFAM" id="SSF53474">
    <property type="entry name" value="alpha/beta-Hydrolases"/>
    <property type="match status" value="1"/>
</dbReference>
<organism evidence="3 4">
    <name type="scientific">Cryptosporangium phraense</name>
    <dbReference type="NCBI Taxonomy" id="2593070"/>
    <lineage>
        <taxon>Bacteria</taxon>
        <taxon>Bacillati</taxon>
        <taxon>Actinomycetota</taxon>
        <taxon>Actinomycetes</taxon>
        <taxon>Cryptosporangiales</taxon>
        <taxon>Cryptosporangiaceae</taxon>
        <taxon>Cryptosporangium</taxon>
    </lineage>
</organism>